<dbReference type="Proteomes" id="UP001212997">
    <property type="component" value="Unassembled WGS sequence"/>
</dbReference>
<accession>A0AAD5VDE5</accession>
<reference evidence="2" key="1">
    <citation type="submission" date="2022-07" db="EMBL/GenBank/DDBJ databases">
        <title>Genome Sequence of Physisporinus lineatus.</title>
        <authorList>
            <person name="Buettner E."/>
        </authorList>
    </citation>
    <scope>NUCLEOTIDE SEQUENCE</scope>
    <source>
        <strain evidence="2">VT162</strain>
    </source>
</reference>
<evidence type="ECO:0000313" key="2">
    <source>
        <dbReference type="EMBL" id="KAJ3492360.1"/>
    </source>
</evidence>
<evidence type="ECO:0000256" key="1">
    <source>
        <dbReference type="SAM" id="MobiDB-lite"/>
    </source>
</evidence>
<name>A0AAD5VDE5_9APHY</name>
<proteinExistence type="predicted"/>
<sequence length="604" mass="68137">MKVSPSLKKVIRKIFPVRDNGRGHHQEGHHQEGRGHHQEGHGRHQEGRRRRRRKAHPHTPDVILLKKAWENRGKTSTSDFVERYKTVLEERKKEAEACRGAVFKLRELMFKQLCERHEAIKDKLKALGWAGELERRSVQDLIYNDPRVDRPIPMTEKGLYVPYCLTYDIHAIYSEWQTLGPYLNELMAKIRASHILKQHWNARGLRQGFEFLANVVSRWRRQETFELPLARVRDIASFPEVKAIIELPPEEKISVESFEKLLSRLPTMLAGWSTEVGRVMRVLIVSSMTTAGMPIPPGIDPLSLAIAFMFICKDCKTGREFPEMISHSCSLQRLHNCAGAILEDDPVVGYEWCASEALGEGGALKNRVDLAVEAATSVIKMFGYNPAVVTAEKMDQSDIRLICQGKCGPWDPKAMHWRRAISHAVFEHEGTYSSGKNGPPVWEVASAEKASAAREDESIVRAGWEPSDSDKVWVCNHCNNPDLSTKKGLQSHLRIGHSIIEPTDSDIRCDLHCEVLYADHTKKLRNCRSLGEDDPLRVLVASLASVFGVALQFASLPWNAQESRPLELEVSKSRLIRINPQSGFAELSEASVDEPSVGILGESP</sequence>
<organism evidence="2 3">
    <name type="scientific">Meripilus lineatus</name>
    <dbReference type="NCBI Taxonomy" id="2056292"/>
    <lineage>
        <taxon>Eukaryota</taxon>
        <taxon>Fungi</taxon>
        <taxon>Dikarya</taxon>
        <taxon>Basidiomycota</taxon>
        <taxon>Agaricomycotina</taxon>
        <taxon>Agaricomycetes</taxon>
        <taxon>Polyporales</taxon>
        <taxon>Meripilaceae</taxon>
        <taxon>Meripilus</taxon>
    </lineage>
</organism>
<comment type="caution">
    <text evidence="2">The sequence shown here is derived from an EMBL/GenBank/DDBJ whole genome shotgun (WGS) entry which is preliminary data.</text>
</comment>
<keyword evidence="3" id="KW-1185">Reference proteome</keyword>
<feature type="compositionally biased region" description="Basic and acidic residues" evidence="1">
    <location>
        <begin position="19"/>
        <end position="45"/>
    </location>
</feature>
<protein>
    <submittedName>
        <fullName evidence="2">Uncharacterized protein</fullName>
    </submittedName>
</protein>
<evidence type="ECO:0000313" key="3">
    <source>
        <dbReference type="Proteomes" id="UP001212997"/>
    </source>
</evidence>
<dbReference type="AlphaFoldDB" id="A0AAD5VDE5"/>
<dbReference type="EMBL" id="JANAWD010000001">
    <property type="protein sequence ID" value="KAJ3492360.1"/>
    <property type="molecule type" value="Genomic_DNA"/>
</dbReference>
<feature type="region of interest" description="Disordered" evidence="1">
    <location>
        <begin position="13"/>
        <end position="59"/>
    </location>
</feature>
<feature type="compositionally biased region" description="Basic residues" evidence="1">
    <location>
        <begin position="46"/>
        <end position="57"/>
    </location>
</feature>
<gene>
    <name evidence="2" type="ORF">NLI96_g12</name>
</gene>